<gene>
    <name evidence="1" type="ORF">SAMN05192532_101141</name>
</gene>
<name>A0A1I1ZC66_9BACI</name>
<dbReference type="Gene3D" id="2.60.40.2000">
    <property type="match status" value="1"/>
</dbReference>
<dbReference type="RefSeq" id="WP_091656128.1">
    <property type="nucleotide sequence ID" value="NZ_FONT01000001.1"/>
</dbReference>
<dbReference type="OrthoDB" id="2989236at2"/>
<reference evidence="1 2" key="1">
    <citation type="submission" date="2016-10" db="EMBL/GenBank/DDBJ databases">
        <authorList>
            <person name="de Groot N.N."/>
        </authorList>
    </citation>
    <scope>NUCLEOTIDE SEQUENCE [LARGE SCALE GENOMIC DNA]</scope>
    <source>
        <strain evidence="1 2">DSM 23995</strain>
    </source>
</reference>
<dbReference type="InterPro" id="IPR038705">
    <property type="entry name" value="YabP_sf"/>
</dbReference>
<dbReference type="NCBIfam" id="TIGR02856">
    <property type="entry name" value="spore_yqfC"/>
    <property type="match status" value="1"/>
</dbReference>
<organism evidence="1 2">
    <name type="scientific">Alteribacillus iranensis</name>
    <dbReference type="NCBI Taxonomy" id="930128"/>
    <lineage>
        <taxon>Bacteria</taxon>
        <taxon>Bacillati</taxon>
        <taxon>Bacillota</taxon>
        <taxon>Bacilli</taxon>
        <taxon>Bacillales</taxon>
        <taxon>Bacillaceae</taxon>
        <taxon>Alteribacillus</taxon>
    </lineage>
</organism>
<sequence>MFDRFKKSAKYWITGKMNIPEDVLLEVPRLTMIGQLHLHVENHRGILHFSKDQVRLKLSNGELIVEGKQFVIKNILPDELLLEGRIDEIRYVNSESRGGAHE</sequence>
<dbReference type="EMBL" id="FONT01000001">
    <property type="protein sequence ID" value="SFE28918.1"/>
    <property type="molecule type" value="Genomic_DNA"/>
</dbReference>
<proteinExistence type="predicted"/>
<dbReference type="Proteomes" id="UP000199516">
    <property type="component" value="Unassembled WGS sequence"/>
</dbReference>
<dbReference type="InterPro" id="IPR022477">
    <property type="entry name" value="Spore_YqfC"/>
</dbReference>
<evidence type="ECO:0000313" key="2">
    <source>
        <dbReference type="Proteomes" id="UP000199516"/>
    </source>
</evidence>
<dbReference type="AlphaFoldDB" id="A0A1I1ZC66"/>
<dbReference type="Pfam" id="PF07873">
    <property type="entry name" value="YabP"/>
    <property type="match status" value="1"/>
</dbReference>
<accession>A0A1I1ZC66</accession>
<dbReference type="InterPro" id="IPR022476">
    <property type="entry name" value="Spore_YabP/YqfC"/>
</dbReference>
<dbReference type="STRING" id="930128.SAMN05192532_101141"/>
<keyword evidence="2" id="KW-1185">Reference proteome</keyword>
<protein>
    <submittedName>
        <fullName evidence="1">Sporulation protein YqfC</fullName>
    </submittedName>
</protein>
<evidence type="ECO:0000313" key="1">
    <source>
        <dbReference type="EMBL" id="SFE28918.1"/>
    </source>
</evidence>